<protein>
    <submittedName>
        <fullName evidence="2">Uncharacterized protein</fullName>
    </submittedName>
</protein>
<evidence type="ECO:0000313" key="2">
    <source>
        <dbReference type="EMBL" id="KAF6088476.1"/>
    </source>
</evidence>
<feature type="transmembrane region" description="Helical" evidence="1">
    <location>
        <begin position="53"/>
        <end position="74"/>
    </location>
</feature>
<dbReference type="AlphaFoldDB" id="A0A834DPE0"/>
<keyword evidence="1" id="KW-0812">Transmembrane</keyword>
<dbReference type="Proteomes" id="UP000664940">
    <property type="component" value="Unassembled WGS sequence"/>
</dbReference>
<keyword evidence="1" id="KW-0472">Membrane</keyword>
<feature type="transmembrane region" description="Helical" evidence="1">
    <location>
        <begin position="12"/>
        <end position="33"/>
    </location>
</feature>
<sequence>MLDRLKLPQRQLILSVSFKIFFSCSNWWFFASWCSKSLILFLSSSTLLSFPCKLFFISISVSAFVSTWIFFMLLRSSLSFLSIFTTSVLNSASDRLHISILFSSFSGVLSFAPCFFVSSFWQPPCVCFYVLGRPAFTPCLGSVA</sequence>
<evidence type="ECO:0000256" key="1">
    <source>
        <dbReference type="SAM" id="Phobius"/>
    </source>
</evidence>
<comment type="caution">
    <text evidence="2">The sequence shown here is derived from an EMBL/GenBank/DDBJ whole genome shotgun (WGS) entry which is preliminary data.</text>
</comment>
<proteinExistence type="predicted"/>
<gene>
    <name evidence="2" type="ORF">HJG60_008301</name>
</gene>
<organism evidence="2 3">
    <name type="scientific">Phyllostomus discolor</name>
    <name type="common">pale spear-nosed bat</name>
    <dbReference type="NCBI Taxonomy" id="89673"/>
    <lineage>
        <taxon>Eukaryota</taxon>
        <taxon>Metazoa</taxon>
        <taxon>Chordata</taxon>
        <taxon>Craniata</taxon>
        <taxon>Vertebrata</taxon>
        <taxon>Euteleostomi</taxon>
        <taxon>Mammalia</taxon>
        <taxon>Eutheria</taxon>
        <taxon>Laurasiatheria</taxon>
        <taxon>Chiroptera</taxon>
        <taxon>Yangochiroptera</taxon>
        <taxon>Phyllostomidae</taxon>
        <taxon>Phyllostominae</taxon>
        <taxon>Phyllostomus</taxon>
    </lineage>
</organism>
<feature type="transmembrane region" description="Helical" evidence="1">
    <location>
        <begin position="95"/>
        <end position="121"/>
    </location>
</feature>
<accession>A0A834DPE0</accession>
<keyword evidence="1" id="KW-1133">Transmembrane helix</keyword>
<name>A0A834DPE0_9CHIR</name>
<dbReference type="EMBL" id="JABVXQ010000010">
    <property type="protein sequence ID" value="KAF6088476.1"/>
    <property type="molecule type" value="Genomic_DNA"/>
</dbReference>
<evidence type="ECO:0000313" key="3">
    <source>
        <dbReference type="Proteomes" id="UP000664940"/>
    </source>
</evidence>
<reference evidence="2 3" key="1">
    <citation type="journal article" date="2020" name="Nature">
        <title>Six reference-quality genomes reveal evolution of bat adaptations.</title>
        <authorList>
            <person name="Jebb D."/>
            <person name="Huang Z."/>
            <person name="Pippel M."/>
            <person name="Hughes G.M."/>
            <person name="Lavrichenko K."/>
            <person name="Devanna P."/>
            <person name="Winkler S."/>
            <person name="Jermiin L.S."/>
            <person name="Skirmuntt E.C."/>
            <person name="Katzourakis A."/>
            <person name="Burkitt-Gray L."/>
            <person name="Ray D.A."/>
            <person name="Sullivan K.A.M."/>
            <person name="Roscito J.G."/>
            <person name="Kirilenko B.M."/>
            <person name="Davalos L.M."/>
            <person name="Corthals A.P."/>
            <person name="Power M.L."/>
            <person name="Jones G."/>
            <person name="Ransome R.D."/>
            <person name="Dechmann D.K.N."/>
            <person name="Locatelli A.G."/>
            <person name="Puechmaille S.J."/>
            <person name="Fedrigo O."/>
            <person name="Jarvis E.D."/>
            <person name="Hiller M."/>
            <person name="Vernes S.C."/>
            <person name="Myers E.W."/>
            <person name="Teeling E.C."/>
        </authorList>
    </citation>
    <scope>NUCLEOTIDE SEQUENCE [LARGE SCALE GENOMIC DNA]</scope>
    <source>
        <strain evidence="2">Bat1K_MPI-CBG_1</strain>
    </source>
</reference>